<name>A0A1S7DT72_RIEAN</name>
<dbReference type="InterPro" id="IPR021272">
    <property type="entry name" value="DUF2851"/>
</dbReference>
<evidence type="ECO:0000313" key="1">
    <source>
        <dbReference type="EMBL" id="AQY22300.1"/>
    </source>
</evidence>
<reference evidence="1 2" key="1">
    <citation type="submission" date="2015-06" db="EMBL/GenBank/DDBJ databases">
        <title>R. anatipestifer strain HXb2 is the most virulent strain so far, and the genome sequence would help us uncover the pathogenesis.</title>
        <authorList>
            <person name="Hu Q."/>
            <person name="Qi J."/>
            <person name="Bo H."/>
            <person name="Liu G."/>
            <person name="Tao M."/>
            <person name="Ding Y."/>
            <person name="Xue Y."/>
        </authorList>
    </citation>
    <scope>NUCLEOTIDE SEQUENCE [LARGE SCALE GENOMIC DNA]</scope>
    <source>
        <strain evidence="1 2">HXb2</strain>
    </source>
</reference>
<dbReference type="EMBL" id="CP011859">
    <property type="protein sequence ID" value="AQY22300.1"/>
    <property type="molecule type" value="Genomic_DNA"/>
</dbReference>
<dbReference type="Pfam" id="PF11013">
    <property type="entry name" value="DUF2851"/>
    <property type="match status" value="1"/>
</dbReference>
<dbReference type="RefSeq" id="WP_079207522.1">
    <property type="nucleotide sequence ID" value="NZ_CP011859.1"/>
</dbReference>
<sequence length="420" mass="49667">MTEQLLQYLWNFKLFKTFDFKDTKGNKVEVLDFGQWNSDEGTDFLFAKIKYQNIVLAGSIELHLKSSDYQKHQHHLNRQYDNIILHVVYTHDKDVEELVEKNIPTLELKDYLEISTLEKYQQLKAQNEFIPCEKLIEVSKIPFQFSEETLLKKLDQKSLEIETELTKTKNNYEEVLFRNLAYAFGLKINASIFKQMAESVGFAIVNKIRHHQNQLEALFFGLSGWLEMPSDTETEMWKREFDFLKAKYQLNDAFVAPKFLRLRPANFPTIRLSQLAHLYHLHQNLFSKVIKASCLEELYELFTPIKASEYWDNHYNFGKPTDKKSVKKLTKSFIDLVILNAVLPLKYTYHKHLEEEISETILDFYQNIKPEKNSIIEQWEVLKVPIKTGMDSQAYLFQYKNFCSQKKCLTCGIGYQLLKR</sequence>
<accession>A0A1S7DT72</accession>
<organism evidence="1 2">
    <name type="scientific">Riemerella anatipestifer</name>
    <name type="common">Moraxella anatipestifer</name>
    <dbReference type="NCBI Taxonomy" id="34085"/>
    <lineage>
        <taxon>Bacteria</taxon>
        <taxon>Pseudomonadati</taxon>
        <taxon>Bacteroidota</taxon>
        <taxon>Flavobacteriia</taxon>
        <taxon>Flavobacteriales</taxon>
        <taxon>Weeksellaceae</taxon>
        <taxon>Riemerella</taxon>
    </lineage>
</organism>
<evidence type="ECO:0008006" key="3">
    <source>
        <dbReference type="Google" id="ProtNLM"/>
    </source>
</evidence>
<protein>
    <recommendedName>
        <fullName evidence="3">DUF2851 domain-containing protein</fullName>
    </recommendedName>
</protein>
<gene>
    <name evidence="1" type="ORF">AB406_1354</name>
</gene>
<proteinExistence type="predicted"/>
<dbReference type="Proteomes" id="UP000189883">
    <property type="component" value="Chromosome"/>
</dbReference>
<dbReference type="AlphaFoldDB" id="A0A1S7DT72"/>
<evidence type="ECO:0000313" key="2">
    <source>
        <dbReference type="Proteomes" id="UP000189883"/>
    </source>
</evidence>